<accession>A0A9X1VM97</accession>
<reference evidence="2" key="1">
    <citation type="submission" date="2022-02" db="EMBL/GenBank/DDBJ databases">
        <title>Polaribacter sp. MSW13, isolated from seawater.</title>
        <authorList>
            <person name="Kristyanto S."/>
            <person name="Jung J."/>
            <person name="Jeon C.O."/>
        </authorList>
    </citation>
    <scope>NUCLEOTIDE SEQUENCE</scope>
    <source>
        <strain evidence="2">MSW13</strain>
    </source>
</reference>
<keyword evidence="3" id="KW-1185">Reference proteome</keyword>
<protein>
    <submittedName>
        <fullName evidence="2">Type IX secretion system protein PorQ</fullName>
    </submittedName>
</protein>
<dbReference type="Proteomes" id="UP001139369">
    <property type="component" value="Unassembled WGS sequence"/>
</dbReference>
<gene>
    <name evidence="2" type="primary">porQ</name>
    <name evidence="2" type="ORF">MC378_03260</name>
</gene>
<dbReference type="AlphaFoldDB" id="A0A9X1VM97"/>
<evidence type="ECO:0000313" key="3">
    <source>
        <dbReference type="Proteomes" id="UP001139369"/>
    </source>
</evidence>
<organism evidence="2 3">
    <name type="scientific">Polaribacter marinus</name>
    <dbReference type="NCBI Taxonomy" id="2916838"/>
    <lineage>
        <taxon>Bacteria</taxon>
        <taxon>Pseudomonadati</taxon>
        <taxon>Bacteroidota</taxon>
        <taxon>Flavobacteriia</taxon>
        <taxon>Flavobacteriales</taxon>
        <taxon>Flavobacteriaceae</taxon>
    </lineage>
</organism>
<feature type="signal peptide" evidence="1">
    <location>
        <begin position="1"/>
        <end position="19"/>
    </location>
</feature>
<proteinExistence type="predicted"/>
<evidence type="ECO:0000313" key="2">
    <source>
        <dbReference type="EMBL" id="MCI2228173.1"/>
    </source>
</evidence>
<dbReference type="NCBIfam" id="NF033711">
    <property type="entry name" value="T9SS_PorQ"/>
    <property type="match status" value="1"/>
</dbReference>
<comment type="caution">
    <text evidence="2">The sequence shown here is derived from an EMBL/GenBank/DDBJ whole genome shotgun (WGS) entry which is preliminary data.</text>
</comment>
<keyword evidence="1" id="KW-0732">Signal</keyword>
<dbReference type="EMBL" id="JAKQYM010000002">
    <property type="protein sequence ID" value="MCI2228173.1"/>
    <property type="molecule type" value="Genomic_DNA"/>
</dbReference>
<feature type="chain" id="PRO_5040914111" evidence="1">
    <location>
        <begin position="20"/>
        <end position="340"/>
    </location>
</feature>
<sequence length="340" mass="37716">MKLYKFSLILLFISTSINAQVGGESVYQFLNLSTSARQIALGGDVFTLLDDVNQPIWNPSVINENIDNKFSVNYSSYLAGINVGSISYAKTISRRTGTIHGSIKYLNYGSLVGADEDGNETGNFGASDIAISVGYAFNLPWTNLYMGSNLKLINSNISNYTSYGVAADFAILYYSPYKPFSLTLVARNVGTQIKSFNGKIEKLPLKIAVAGSYKLEHVPLKWHFTIDNLQQWDVSVANPSEQTSDLEGNVTEEKIGFLGNTFRHIVVGAELFPESAINLRVGYNFRRAAELKLQNARTFSGISFGFGIKMNKFKFNYAYSKFHSAANASTFSLEIDLYRR</sequence>
<dbReference type="RefSeq" id="WP_242177293.1">
    <property type="nucleotide sequence ID" value="NZ_JAKQYM010000002.1"/>
</dbReference>
<evidence type="ECO:0000256" key="1">
    <source>
        <dbReference type="SAM" id="SignalP"/>
    </source>
</evidence>
<name>A0A9X1VM97_9FLAO</name>
<dbReference type="NCBIfam" id="NF033709">
    <property type="entry name" value="PorV_fam"/>
    <property type="match status" value="1"/>
</dbReference>